<evidence type="ECO:0000313" key="3">
    <source>
        <dbReference type="Proteomes" id="UP001614394"/>
    </source>
</evidence>
<keyword evidence="3" id="KW-1185">Reference proteome</keyword>
<name>A0ABW8CBV2_9ACTN</name>
<evidence type="ECO:0000256" key="1">
    <source>
        <dbReference type="SAM" id="MobiDB-lite"/>
    </source>
</evidence>
<evidence type="ECO:0000313" key="2">
    <source>
        <dbReference type="EMBL" id="MFI9103929.1"/>
    </source>
</evidence>
<evidence type="ECO:0008006" key="4">
    <source>
        <dbReference type="Google" id="ProtNLM"/>
    </source>
</evidence>
<dbReference type="EMBL" id="JBITYG010000008">
    <property type="protein sequence ID" value="MFI9103929.1"/>
    <property type="molecule type" value="Genomic_DNA"/>
</dbReference>
<comment type="caution">
    <text evidence="2">The sequence shown here is derived from an EMBL/GenBank/DDBJ whole genome shotgun (WGS) entry which is preliminary data.</text>
</comment>
<reference evidence="2 3" key="1">
    <citation type="submission" date="2024-10" db="EMBL/GenBank/DDBJ databases">
        <title>The Natural Products Discovery Center: Release of the First 8490 Sequenced Strains for Exploring Actinobacteria Biosynthetic Diversity.</title>
        <authorList>
            <person name="Kalkreuter E."/>
            <person name="Kautsar S.A."/>
            <person name="Yang D."/>
            <person name="Bader C.D."/>
            <person name="Teijaro C.N."/>
            <person name="Fluegel L."/>
            <person name="Davis C.M."/>
            <person name="Simpson J.R."/>
            <person name="Lauterbach L."/>
            <person name="Steele A.D."/>
            <person name="Gui C."/>
            <person name="Meng S."/>
            <person name="Li G."/>
            <person name="Viehrig K."/>
            <person name="Ye F."/>
            <person name="Su P."/>
            <person name="Kiefer A.F."/>
            <person name="Nichols A."/>
            <person name="Cepeda A.J."/>
            <person name="Yan W."/>
            <person name="Fan B."/>
            <person name="Jiang Y."/>
            <person name="Adhikari A."/>
            <person name="Zheng C.-J."/>
            <person name="Schuster L."/>
            <person name="Cowan T.M."/>
            <person name="Smanski M.J."/>
            <person name="Chevrette M.G."/>
            <person name="De Carvalho L.P.S."/>
            <person name="Shen B."/>
        </authorList>
    </citation>
    <scope>NUCLEOTIDE SEQUENCE [LARGE SCALE GENOMIC DNA]</scope>
    <source>
        <strain evidence="2 3">NPDC053399</strain>
    </source>
</reference>
<gene>
    <name evidence="2" type="ORF">ACIGXA_25760</name>
</gene>
<dbReference type="RefSeq" id="WP_399653651.1">
    <property type="nucleotide sequence ID" value="NZ_JBITYG010000008.1"/>
</dbReference>
<protein>
    <recommendedName>
        <fullName evidence="4">HTH merR-type domain-containing protein</fullName>
    </recommendedName>
</protein>
<dbReference type="Proteomes" id="UP001614394">
    <property type="component" value="Unassembled WGS sequence"/>
</dbReference>
<dbReference type="InterPro" id="IPR009061">
    <property type="entry name" value="DNA-bd_dom_put_sf"/>
</dbReference>
<dbReference type="SUPFAM" id="SSF46955">
    <property type="entry name" value="Putative DNA-binding domain"/>
    <property type="match status" value="1"/>
</dbReference>
<dbReference type="Gene3D" id="1.10.1660.10">
    <property type="match status" value="1"/>
</dbReference>
<sequence length="240" mass="26237">MAIEENGFLEYLQLQEGPPDLVTKSELIARVRGEGYSISDRQLTFYVTEGLIPRSVRVGSRAGAYPSIVVDLLTWILRARDIGVPIETLKELLPVWKFLIRARTSRVLDLGELEYVARQHVTTAEGSLGVVRTVVDVMTCYCPKHRKDIVIVAKDGTRMLMGDPKSTVGFAVARKPEAEDADAAPNPRWFATTRVSLASTYPGSSDPTTVILGVKPNEPLPSDPDDDEPESSAQAQGSAV</sequence>
<feature type="region of interest" description="Disordered" evidence="1">
    <location>
        <begin position="200"/>
        <end position="240"/>
    </location>
</feature>
<accession>A0ABW8CBV2</accession>
<organism evidence="2 3">
    <name type="scientific">Streptomyces fildesensis</name>
    <dbReference type="NCBI Taxonomy" id="375757"/>
    <lineage>
        <taxon>Bacteria</taxon>
        <taxon>Bacillati</taxon>
        <taxon>Actinomycetota</taxon>
        <taxon>Actinomycetes</taxon>
        <taxon>Kitasatosporales</taxon>
        <taxon>Streptomycetaceae</taxon>
        <taxon>Streptomyces</taxon>
    </lineage>
</organism>
<proteinExistence type="predicted"/>